<dbReference type="EMBL" id="MCFJ01000010">
    <property type="protein sequence ID" value="ORY61697.1"/>
    <property type="molecule type" value="Genomic_DNA"/>
</dbReference>
<feature type="region of interest" description="Disordered" evidence="1">
    <location>
        <begin position="195"/>
        <end position="234"/>
    </location>
</feature>
<dbReference type="GeneID" id="63773670"/>
<comment type="caution">
    <text evidence="2">The sequence shown here is derived from an EMBL/GenBank/DDBJ whole genome shotgun (WGS) entry which is preliminary data.</text>
</comment>
<protein>
    <submittedName>
        <fullName evidence="2">Uncharacterized protein</fullName>
    </submittedName>
</protein>
<feature type="compositionally biased region" description="Polar residues" evidence="1">
    <location>
        <begin position="385"/>
        <end position="398"/>
    </location>
</feature>
<evidence type="ECO:0000313" key="2">
    <source>
        <dbReference type="EMBL" id="ORY61697.1"/>
    </source>
</evidence>
<feature type="region of interest" description="Disordered" evidence="1">
    <location>
        <begin position="257"/>
        <end position="314"/>
    </location>
</feature>
<name>A0A1Y2DR29_9PEZI</name>
<dbReference type="Proteomes" id="UP000193689">
    <property type="component" value="Unassembled WGS sequence"/>
</dbReference>
<keyword evidence="3" id="KW-1185">Reference proteome</keyword>
<sequence>MAPESGATESRQPKDILLLFDIEDALDRLFHRYGGVRDFIARCEARGAAQGRQLWELRKPDYLDFLGVSEETAFTAFAWEILGLDVDDEMAVEQDVDDNNTTSSIAPVSTPAMTCPAPEEDIGCDEEMKCDENPAGNAPIDPVDQAVEAPGSAGFSLDTALEDENDARDTTAGPDPHMAMVVAEAIARIEKPMAQPDVDDDDGLRHPTPCANKQSADTRPPVSQPTGALSPSRGLFTIVEEPEDGGHVMFTIEDPRAANYNHSESKKPNEGYRNAPLEGPEAVPDGSGSMPTRNVDNSESASTDSNDTVDEEQEKEIRNANHICDELNCSAKGCASCTSKSEKGKSASKSPNGTGRYPNLQPSNGESGGSSSQPPNGIGRCSNHFHLSNGHNSESSTRGPIDNPQAANSTRAARRELLGPVFSGIERRTVSSIQLESSEPEIAPVRQEVSTHDVSVGAEVVQTIDSEDDFDAEADDMEWLSFACFIGIRVQERVERFRQKYLCMTIKSRGLGDVDNTPRTWWNGLWDPRPSLLGNGTQAVIIMPSGEAENGEAKKLSSFGKCNHVHSVDSYEIQKGDKRR</sequence>
<evidence type="ECO:0000313" key="3">
    <source>
        <dbReference type="Proteomes" id="UP000193689"/>
    </source>
</evidence>
<organism evidence="2 3">
    <name type="scientific">Pseudomassariella vexata</name>
    <dbReference type="NCBI Taxonomy" id="1141098"/>
    <lineage>
        <taxon>Eukaryota</taxon>
        <taxon>Fungi</taxon>
        <taxon>Dikarya</taxon>
        <taxon>Ascomycota</taxon>
        <taxon>Pezizomycotina</taxon>
        <taxon>Sordariomycetes</taxon>
        <taxon>Xylariomycetidae</taxon>
        <taxon>Amphisphaeriales</taxon>
        <taxon>Pseudomassariaceae</taxon>
        <taxon>Pseudomassariella</taxon>
    </lineage>
</organism>
<evidence type="ECO:0000256" key="1">
    <source>
        <dbReference type="SAM" id="MobiDB-lite"/>
    </source>
</evidence>
<dbReference type="InParanoid" id="A0A1Y2DR29"/>
<feature type="region of interest" description="Disordered" evidence="1">
    <location>
        <begin position="340"/>
        <end position="409"/>
    </location>
</feature>
<feature type="compositionally biased region" description="Polar residues" evidence="1">
    <location>
        <begin position="360"/>
        <end position="375"/>
    </location>
</feature>
<proteinExistence type="predicted"/>
<feature type="compositionally biased region" description="Polar residues" evidence="1">
    <location>
        <begin position="289"/>
        <end position="306"/>
    </location>
</feature>
<reference evidence="2 3" key="1">
    <citation type="submission" date="2016-07" db="EMBL/GenBank/DDBJ databases">
        <title>Pervasive Adenine N6-methylation of Active Genes in Fungi.</title>
        <authorList>
            <consortium name="DOE Joint Genome Institute"/>
            <person name="Mondo S.J."/>
            <person name="Dannebaum R.O."/>
            <person name="Kuo R.C."/>
            <person name="Labutti K."/>
            <person name="Haridas S."/>
            <person name="Kuo A."/>
            <person name="Salamov A."/>
            <person name="Ahrendt S.R."/>
            <person name="Lipzen A."/>
            <person name="Sullivan W."/>
            <person name="Andreopoulos W.B."/>
            <person name="Clum A."/>
            <person name="Lindquist E."/>
            <person name="Daum C."/>
            <person name="Ramamoorthy G.K."/>
            <person name="Gryganskyi A."/>
            <person name="Culley D."/>
            <person name="Magnuson J.K."/>
            <person name="James T.Y."/>
            <person name="O'Malley M.A."/>
            <person name="Stajich J.E."/>
            <person name="Spatafora J.W."/>
            <person name="Visel A."/>
            <person name="Grigoriev I.V."/>
        </authorList>
    </citation>
    <scope>NUCLEOTIDE SEQUENCE [LARGE SCALE GENOMIC DNA]</scope>
    <source>
        <strain evidence="2 3">CBS 129021</strain>
    </source>
</reference>
<gene>
    <name evidence="2" type="ORF">BCR38DRAFT_38446</name>
</gene>
<accession>A0A1Y2DR29</accession>
<dbReference type="AlphaFoldDB" id="A0A1Y2DR29"/>
<dbReference type="RefSeq" id="XP_040713774.1">
    <property type="nucleotide sequence ID" value="XM_040857458.1"/>
</dbReference>